<dbReference type="Proteomes" id="UP001203338">
    <property type="component" value="Unassembled WGS sequence"/>
</dbReference>
<dbReference type="RefSeq" id="WP_249701934.1">
    <property type="nucleotide sequence ID" value="NZ_JAMFLX010000065.1"/>
</dbReference>
<sequence>MDVKYLGFSLETTTDTVSVEDLMSEVCEISGETNNLKPIERRIYLNDEDDKYYKGLVITVKDQKKFCKLTSSSDGFKIEVENLKGENKLMDFNFFVINKENNIGLYQHYFQSCSLMVFGEYLKHSYRTIRDGKIAQEIKNEKTKNQGTISPSAEKRIRRKFKSKLEFQALYRKEDIEVILKEFKKIKAFEYEYATLTPDVMDATPLSSYVSKKKEKLTFATSHSADTLATAISGAVDKFAPKRGKVLVEDAEGIDSAIQIFNMPDCFGLEDYDEVAYKLNSLDVSEFQNADYIKELIEICESDDYEHIFQAEIR</sequence>
<gene>
    <name evidence="1" type="ORF">M3P05_20195</name>
</gene>
<keyword evidence="2" id="KW-1185">Reference proteome</keyword>
<accession>A0ABT0PLI4</accession>
<name>A0ABT0PLI4_9GAMM</name>
<evidence type="ECO:0000313" key="2">
    <source>
        <dbReference type="Proteomes" id="UP001203338"/>
    </source>
</evidence>
<proteinExistence type="predicted"/>
<protein>
    <submittedName>
        <fullName evidence="1">Uncharacterized protein</fullName>
    </submittedName>
</protein>
<organism evidence="1 2">
    <name type="scientific">Parendozoicomonas callyspongiae</name>
    <dbReference type="NCBI Taxonomy" id="2942213"/>
    <lineage>
        <taxon>Bacteria</taxon>
        <taxon>Pseudomonadati</taxon>
        <taxon>Pseudomonadota</taxon>
        <taxon>Gammaproteobacteria</taxon>
        <taxon>Oceanospirillales</taxon>
        <taxon>Endozoicomonadaceae</taxon>
        <taxon>Parendozoicomonas</taxon>
    </lineage>
</organism>
<evidence type="ECO:0000313" key="1">
    <source>
        <dbReference type="EMBL" id="MCL6272245.1"/>
    </source>
</evidence>
<reference evidence="1 2" key="1">
    <citation type="submission" date="2022-05" db="EMBL/GenBank/DDBJ databases">
        <authorList>
            <person name="Park J.-S."/>
        </authorList>
    </citation>
    <scope>NUCLEOTIDE SEQUENCE [LARGE SCALE GENOMIC DNA]</scope>
    <source>
        <strain evidence="1 2">2012CJ34-2</strain>
    </source>
</reference>
<comment type="caution">
    <text evidence="1">The sequence shown here is derived from an EMBL/GenBank/DDBJ whole genome shotgun (WGS) entry which is preliminary data.</text>
</comment>
<dbReference type="EMBL" id="JAMFLX010000065">
    <property type="protein sequence ID" value="MCL6272245.1"/>
    <property type="molecule type" value="Genomic_DNA"/>
</dbReference>